<dbReference type="SUPFAM" id="SSF50494">
    <property type="entry name" value="Trypsin-like serine proteases"/>
    <property type="match status" value="1"/>
</dbReference>
<name>A0A1U9NNQ3_9BACT</name>
<reference evidence="2" key="1">
    <citation type="submission" date="2017-02" db="EMBL/GenBank/DDBJ databases">
        <title>Comparative genomics and description of representatives of a novel lineage of planctomycetes thriving in anoxic sediments.</title>
        <authorList>
            <person name="Spring S."/>
            <person name="Bunk B."/>
            <person name="Sproer C."/>
        </authorList>
    </citation>
    <scope>NUCLEOTIDE SEQUENCE [LARGE SCALE GENOMIC DNA]</scope>
    <source>
        <strain evidence="2">ST-NAGAB-D1</strain>
    </source>
</reference>
<sequence>MKNTGNKFWAASLIWVLSLLIFCGFSYAIIWHPESEPTQEWIDRPADKLIGRWGTNGSCVPISPWHVVTTRHQGGSAGSTSIMIDGKQFGIVKIWNHPTADLRIARVDKRLSGYAQVYRKEDENGKNVVVAGYGDGRKDILSTDGYTYGYSWDNSTNSTLRFGTNLIEEITQTPKGAPLPSELVVIRFNDPDATDYECAIADHDSGGGWFIYEEDVWKLAALSRGVEHVGESLFRDAQRPKQWADPDFCHGVRLSQYVSWISGVLGGDLVEVDCDLNGDRLVDYSDWNHLQECWQRIDCDPVNGHCGGGDVDKDGCVDIIDVANFASQWLCETPAVS</sequence>
<evidence type="ECO:0008006" key="3">
    <source>
        <dbReference type="Google" id="ProtNLM"/>
    </source>
</evidence>
<dbReference type="PROSITE" id="PS00018">
    <property type="entry name" value="EF_HAND_1"/>
    <property type="match status" value="1"/>
</dbReference>
<protein>
    <recommendedName>
        <fullName evidence="3">Dockerin domain-containing protein</fullName>
    </recommendedName>
</protein>
<dbReference type="InterPro" id="IPR018247">
    <property type="entry name" value="EF_Hand_1_Ca_BS"/>
</dbReference>
<accession>A0A1U9NNQ3</accession>
<gene>
    <name evidence="1" type="ORF">STSP2_02553</name>
</gene>
<evidence type="ECO:0000313" key="1">
    <source>
        <dbReference type="EMBL" id="AQT69364.1"/>
    </source>
</evidence>
<dbReference type="Proteomes" id="UP000189674">
    <property type="component" value="Chromosome"/>
</dbReference>
<dbReference type="InterPro" id="IPR009003">
    <property type="entry name" value="Peptidase_S1_PA"/>
</dbReference>
<dbReference type="EMBL" id="CP019791">
    <property type="protein sequence ID" value="AQT69364.1"/>
    <property type="molecule type" value="Genomic_DNA"/>
</dbReference>
<dbReference type="OrthoDB" id="279894at2"/>
<dbReference type="AlphaFoldDB" id="A0A1U9NNQ3"/>
<evidence type="ECO:0000313" key="2">
    <source>
        <dbReference type="Proteomes" id="UP000189674"/>
    </source>
</evidence>
<organism evidence="1 2">
    <name type="scientific">Anaerohalosphaera lusitana</name>
    <dbReference type="NCBI Taxonomy" id="1936003"/>
    <lineage>
        <taxon>Bacteria</taxon>
        <taxon>Pseudomonadati</taxon>
        <taxon>Planctomycetota</taxon>
        <taxon>Phycisphaerae</taxon>
        <taxon>Sedimentisphaerales</taxon>
        <taxon>Anaerohalosphaeraceae</taxon>
        <taxon>Anaerohalosphaera</taxon>
    </lineage>
</organism>
<dbReference type="RefSeq" id="WP_146663057.1">
    <property type="nucleotide sequence ID" value="NZ_CP019791.1"/>
</dbReference>
<proteinExistence type="predicted"/>
<keyword evidence="2" id="KW-1185">Reference proteome</keyword>
<dbReference type="KEGG" id="alus:STSP2_02553"/>